<comment type="caution">
    <text evidence="4">The sequence shown here is derived from an EMBL/GenBank/DDBJ whole genome shotgun (WGS) entry which is preliminary data.</text>
</comment>
<evidence type="ECO:0000313" key="4">
    <source>
        <dbReference type="EMBL" id="RWS06018.1"/>
    </source>
</evidence>
<evidence type="ECO:0000313" key="5">
    <source>
        <dbReference type="Proteomes" id="UP000285301"/>
    </source>
</evidence>
<dbReference type="InterPro" id="IPR000195">
    <property type="entry name" value="Rab-GAP-TBC_dom"/>
</dbReference>
<keyword evidence="1" id="KW-0343">GTPase activation</keyword>
<dbReference type="FunFam" id="1.10.8.270:FF:000011">
    <property type="entry name" value="TBC1 domain family member 5"/>
    <property type="match status" value="1"/>
</dbReference>
<proteinExistence type="predicted"/>
<protein>
    <submittedName>
        <fullName evidence="4">TBC1 domain family member 5-like protein</fullName>
    </submittedName>
</protein>
<dbReference type="SMART" id="SM00164">
    <property type="entry name" value="TBC"/>
    <property type="match status" value="1"/>
</dbReference>
<feature type="region of interest" description="Disordered" evidence="2">
    <location>
        <begin position="1"/>
        <end position="23"/>
    </location>
</feature>
<keyword evidence="5" id="KW-1185">Reference proteome</keyword>
<evidence type="ECO:0000256" key="1">
    <source>
        <dbReference type="ARBA" id="ARBA00022468"/>
    </source>
</evidence>
<dbReference type="SUPFAM" id="SSF47923">
    <property type="entry name" value="Ypt/Rab-GAP domain of gyp1p"/>
    <property type="match status" value="2"/>
</dbReference>
<name>A0A3S3PQ30_9ACAR</name>
<dbReference type="EMBL" id="NCKU01004390">
    <property type="protein sequence ID" value="RWS06018.1"/>
    <property type="molecule type" value="Genomic_DNA"/>
</dbReference>
<sequence>MDGEASNKPKCVESEGNHESENRSPRNYYIDEYLQLFNAYTDYCYQLKRIAIGGHLRSCRFRSICWRLFLDCIPEVREEWLIKTRQLRKEYDEIVAKHYVNPYQSSSDNFIENNPLSQTQTSPWNIYFQDNELKSTINQDVVRTFPEVDFFHSPAIQASMCNILFHFAKQNPKLGYKQGMHEVLAPILFVVHSDQQAFLHASEIQLLKCADESVSKEIGELLDPKYAEHDTYTIFSQIMEIIGLWYSQDTPAQKFDSMNVEPFSNSNDNSHSFLSIKLKMIFEQILKRKAPDLYCFLETMQIAPQIFGIRWLRLLFGREYSMQDLLVVWDAIFADGVSFSLCDYIFVSMLIVIKKLLLSSSYSECMAYLMKYPNVPDVHYIINLSFHLRDPLNYSAPNEYSPHIMPITNDINYSSKIVVAQEEVSVNEKVNVINSTQKASRPRTLSLRKKKSVDSIDTGVDAIKSLAETPSSSEKNVAPKQMVKEMEIMDGLAAAESTENKINYCWTLINDQIRVLQKCLSEEENLKNEDAIFIALAELKKVRDILKGTLKLPEEVTTS</sequence>
<dbReference type="PANTHER" id="PTHR22957:SF337">
    <property type="entry name" value="TBC1 DOMAIN FAMILY MEMBER 5"/>
    <property type="match status" value="1"/>
</dbReference>
<dbReference type="AlphaFoldDB" id="A0A3S3PQ30"/>
<organism evidence="4 5">
    <name type="scientific">Dinothrombium tinctorium</name>
    <dbReference type="NCBI Taxonomy" id="1965070"/>
    <lineage>
        <taxon>Eukaryota</taxon>
        <taxon>Metazoa</taxon>
        <taxon>Ecdysozoa</taxon>
        <taxon>Arthropoda</taxon>
        <taxon>Chelicerata</taxon>
        <taxon>Arachnida</taxon>
        <taxon>Acari</taxon>
        <taxon>Acariformes</taxon>
        <taxon>Trombidiformes</taxon>
        <taxon>Prostigmata</taxon>
        <taxon>Anystina</taxon>
        <taxon>Parasitengona</taxon>
        <taxon>Trombidioidea</taxon>
        <taxon>Trombidiidae</taxon>
        <taxon>Dinothrombium</taxon>
    </lineage>
</organism>
<dbReference type="Proteomes" id="UP000285301">
    <property type="component" value="Unassembled WGS sequence"/>
</dbReference>
<feature type="domain" description="Rab-GAP TBC" evidence="3">
    <location>
        <begin position="56"/>
        <end position="336"/>
    </location>
</feature>
<dbReference type="Pfam" id="PF00566">
    <property type="entry name" value="RabGAP-TBC"/>
    <property type="match status" value="1"/>
</dbReference>
<dbReference type="PANTHER" id="PTHR22957">
    <property type="entry name" value="TBC1 DOMAIN FAMILY MEMBER GTPASE-ACTIVATING PROTEIN"/>
    <property type="match status" value="1"/>
</dbReference>
<dbReference type="Gene3D" id="1.10.8.270">
    <property type="entry name" value="putative rabgap domain of human tbc1 domain family member 14 like domains"/>
    <property type="match status" value="1"/>
</dbReference>
<dbReference type="InterPro" id="IPR035969">
    <property type="entry name" value="Rab-GAP_TBC_sf"/>
</dbReference>
<dbReference type="STRING" id="1965070.A0A3S3PQ30"/>
<dbReference type="FunFam" id="1.10.472.80:FF:000038">
    <property type="entry name" value="TBC1 domain family member 5"/>
    <property type="match status" value="1"/>
</dbReference>
<dbReference type="Gene3D" id="1.10.472.80">
    <property type="entry name" value="Ypt/Rab-GAP domain of gyp1p, domain 3"/>
    <property type="match status" value="1"/>
</dbReference>
<evidence type="ECO:0000256" key="2">
    <source>
        <dbReference type="SAM" id="MobiDB-lite"/>
    </source>
</evidence>
<dbReference type="GO" id="GO:0005096">
    <property type="term" value="F:GTPase activator activity"/>
    <property type="evidence" value="ECO:0007669"/>
    <property type="project" value="UniProtKB-KW"/>
</dbReference>
<reference evidence="4 5" key="1">
    <citation type="journal article" date="2018" name="Gigascience">
        <title>Genomes of trombidid mites reveal novel predicted allergens and laterally-transferred genes associated with secondary metabolism.</title>
        <authorList>
            <person name="Dong X."/>
            <person name="Chaisiri K."/>
            <person name="Xia D."/>
            <person name="Armstrong S.D."/>
            <person name="Fang Y."/>
            <person name="Donnelly M.J."/>
            <person name="Kadowaki T."/>
            <person name="McGarry J.W."/>
            <person name="Darby A.C."/>
            <person name="Makepeace B.L."/>
        </authorList>
    </citation>
    <scope>NUCLEOTIDE SEQUENCE [LARGE SCALE GENOMIC DNA]</scope>
    <source>
        <strain evidence="4">UoL-WK</strain>
    </source>
</reference>
<dbReference type="GO" id="GO:0005737">
    <property type="term" value="C:cytoplasm"/>
    <property type="evidence" value="ECO:0007669"/>
    <property type="project" value="UniProtKB-ARBA"/>
</dbReference>
<accession>A0A3S3PQ30</accession>
<gene>
    <name evidence="4" type="ORF">B4U79_15829</name>
</gene>
<evidence type="ECO:0000259" key="3">
    <source>
        <dbReference type="PROSITE" id="PS50086"/>
    </source>
</evidence>
<dbReference type="OrthoDB" id="27140at2759"/>
<dbReference type="PROSITE" id="PS50086">
    <property type="entry name" value="TBC_RABGAP"/>
    <property type="match status" value="1"/>
</dbReference>